<dbReference type="Gene3D" id="2.40.160.50">
    <property type="entry name" value="membrane protein fhac: a member of the omp85/tpsb transporter family"/>
    <property type="match status" value="1"/>
</dbReference>
<dbReference type="STRING" id="927083.DB32_008353"/>
<dbReference type="AlphaFoldDB" id="A0A0F6SHX5"/>
<feature type="signal peptide" evidence="1">
    <location>
        <begin position="1"/>
        <end position="22"/>
    </location>
</feature>
<accession>A0A0F6SHX5</accession>
<name>A0A0F6SHX5_9BACT</name>
<dbReference type="OrthoDB" id="9771071at2"/>
<dbReference type="KEGG" id="samy:DB32_008353"/>
<keyword evidence="3" id="KW-1185">Reference proteome</keyword>
<evidence type="ECO:0000313" key="2">
    <source>
        <dbReference type="EMBL" id="AKF11204.1"/>
    </source>
</evidence>
<keyword evidence="1" id="KW-0732">Signal</keyword>
<gene>
    <name evidence="2" type="ORF">DB32_008353</name>
</gene>
<dbReference type="EMBL" id="CP011125">
    <property type="protein sequence ID" value="AKF11204.1"/>
    <property type="molecule type" value="Genomic_DNA"/>
</dbReference>
<dbReference type="Proteomes" id="UP000034883">
    <property type="component" value="Chromosome"/>
</dbReference>
<proteinExistence type="predicted"/>
<reference evidence="2 3" key="1">
    <citation type="submission" date="2015-03" db="EMBL/GenBank/DDBJ databases">
        <title>Genome assembly of Sandaracinus amylolyticus DSM 53668.</title>
        <authorList>
            <person name="Sharma G."/>
            <person name="Subramanian S."/>
        </authorList>
    </citation>
    <scope>NUCLEOTIDE SEQUENCE [LARGE SCALE GENOMIC DNA]</scope>
    <source>
        <strain evidence="2 3">DSM 53668</strain>
    </source>
</reference>
<dbReference type="RefSeq" id="WP_053238093.1">
    <property type="nucleotide sequence ID" value="NZ_CP011125.1"/>
</dbReference>
<protein>
    <recommendedName>
        <fullName evidence="4">Bacterial surface antigen (D15) domain-containing protein</fullName>
    </recommendedName>
</protein>
<organism evidence="2 3">
    <name type="scientific">Sandaracinus amylolyticus</name>
    <dbReference type="NCBI Taxonomy" id="927083"/>
    <lineage>
        <taxon>Bacteria</taxon>
        <taxon>Pseudomonadati</taxon>
        <taxon>Myxococcota</taxon>
        <taxon>Polyangia</taxon>
        <taxon>Polyangiales</taxon>
        <taxon>Sandaracinaceae</taxon>
        <taxon>Sandaracinus</taxon>
    </lineage>
</organism>
<sequence>MTWRALFFAIVTVLAVASSAHAQEAPDAPITAHRARPDYDGRAEPGPDAGEVLLWVPRVVFFPVTLVLDYGIRRPIGLVLETAERERWPTLLLDALTWNERRSGIVPTFFVAYGLQPSGGLLFFSNDDVAPGHSLGASFNFGGVDYLQGSASYAIATGSGFRVELRGEGGRRPDRVFSGLGWDARAVQYRFREAWYEAQLGVRADRFWRESRIEVITGVDGHEFDPRGYAALSNNSPSMAEGIAQGEIQAPPGLDRPYAVSRSRASFALDTREPEPAPGHGVRVEAHGELVFDLDDPMRRRWARWGGGVGTFLDLGAHRVLGLWGIARFADPLGDEEIPFTDLIALGEEELLMQGFLRGQLRGRSAVATTLEYRYPIWTRLDGRLHVSVGNAFGAHLEDFALERLRLSFGMGIATAGEPDGAVEIAVAAGTAPFVDGAGIDSVQLVFGSRQGF</sequence>
<evidence type="ECO:0000313" key="3">
    <source>
        <dbReference type="Proteomes" id="UP000034883"/>
    </source>
</evidence>
<feature type="chain" id="PRO_5002509862" description="Bacterial surface antigen (D15) domain-containing protein" evidence="1">
    <location>
        <begin position="23"/>
        <end position="453"/>
    </location>
</feature>
<evidence type="ECO:0000256" key="1">
    <source>
        <dbReference type="SAM" id="SignalP"/>
    </source>
</evidence>
<evidence type="ECO:0008006" key="4">
    <source>
        <dbReference type="Google" id="ProtNLM"/>
    </source>
</evidence>